<evidence type="ECO:0000259" key="3">
    <source>
        <dbReference type="Pfam" id="PF25876"/>
    </source>
</evidence>
<dbReference type="Proteomes" id="UP000464402">
    <property type="component" value="Chromosome"/>
</dbReference>
<dbReference type="PROSITE" id="PS51257">
    <property type="entry name" value="PROKAR_LIPOPROTEIN"/>
    <property type="match status" value="1"/>
</dbReference>
<dbReference type="InterPro" id="IPR058624">
    <property type="entry name" value="MdtA-like_HH"/>
</dbReference>
<dbReference type="Gene3D" id="2.40.420.20">
    <property type="match status" value="1"/>
</dbReference>
<evidence type="ECO:0000313" key="7">
    <source>
        <dbReference type="EMBL" id="QHB32848.1"/>
    </source>
</evidence>
<feature type="domain" description="Multidrug resistance protein MdtA-like beta-barrel" evidence="5">
    <location>
        <begin position="209"/>
        <end position="293"/>
    </location>
</feature>
<evidence type="ECO:0000259" key="6">
    <source>
        <dbReference type="Pfam" id="PF25967"/>
    </source>
</evidence>
<evidence type="ECO:0000259" key="4">
    <source>
        <dbReference type="Pfam" id="PF25917"/>
    </source>
</evidence>
<dbReference type="Pfam" id="PF25944">
    <property type="entry name" value="Beta-barrel_RND"/>
    <property type="match status" value="1"/>
</dbReference>
<name>A0A857F042_9GAMM</name>
<dbReference type="PANTHER" id="PTHR30158:SF24">
    <property type="entry name" value="HLYD FAMILY SECRETION PROTEIN"/>
    <property type="match status" value="1"/>
</dbReference>
<dbReference type="RefSeq" id="WP_159678525.1">
    <property type="nucleotide sequence ID" value="NZ_CP043727.1"/>
</dbReference>
<dbReference type="Gene3D" id="2.40.50.100">
    <property type="match status" value="1"/>
</dbReference>
<dbReference type="GO" id="GO:0030313">
    <property type="term" value="C:cell envelope"/>
    <property type="evidence" value="ECO:0007669"/>
    <property type="project" value="UniProtKB-SubCell"/>
</dbReference>
<dbReference type="Pfam" id="PF25917">
    <property type="entry name" value="BSH_RND"/>
    <property type="match status" value="1"/>
</dbReference>
<dbReference type="NCBIfam" id="TIGR01730">
    <property type="entry name" value="RND_mfp"/>
    <property type="match status" value="1"/>
</dbReference>
<feature type="domain" description="Multidrug resistance protein MdtA-like barrel-sandwich hybrid" evidence="4">
    <location>
        <begin position="61"/>
        <end position="204"/>
    </location>
</feature>
<accession>A0A857F042</accession>
<dbReference type="EMBL" id="CP043727">
    <property type="protein sequence ID" value="QHB32848.1"/>
    <property type="molecule type" value="Genomic_DNA"/>
</dbReference>
<dbReference type="InterPro" id="IPR058626">
    <property type="entry name" value="MdtA-like_b-barrel"/>
</dbReference>
<evidence type="ECO:0000256" key="1">
    <source>
        <dbReference type="ARBA" id="ARBA00004519"/>
    </source>
</evidence>
<dbReference type="GO" id="GO:0005886">
    <property type="term" value="C:plasma membrane"/>
    <property type="evidence" value="ECO:0007669"/>
    <property type="project" value="TreeGrafter"/>
</dbReference>
<dbReference type="AlphaFoldDB" id="A0A857F042"/>
<evidence type="ECO:0000256" key="2">
    <source>
        <dbReference type="ARBA" id="ARBA00009477"/>
    </source>
</evidence>
<reference evidence="8" key="1">
    <citation type="submission" date="2019-09" db="EMBL/GenBank/DDBJ databases">
        <title>Yersinia canariae sp. nov., isolated from a human yersiniosis case.</title>
        <authorList>
            <person name="Nguyen S.V."/>
            <person name="Greig D."/>
            <person name="Hurley D."/>
            <person name="Cao Y."/>
            <person name="McCabe E."/>
            <person name="Mitchell M."/>
            <person name="Jenkins C."/>
            <person name="Fanning S."/>
        </authorList>
    </citation>
    <scope>NUCLEOTIDE SEQUENCE [LARGE SCALE GENOMIC DNA]</scope>
    <source>
        <strain evidence="8">NCTC 14382</strain>
    </source>
</reference>
<dbReference type="GO" id="GO:0046677">
    <property type="term" value="P:response to antibiotic"/>
    <property type="evidence" value="ECO:0007669"/>
    <property type="project" value="TreeGrafter"/>
</dbReference>
<dbReference type="KEGG" id="yca:F0T03_12155"/>
<dbReference type="InterPro" id="IPR006143">
    <property type="entry name" value="RND_pump_MFP"/>
</dbReference>
<comment type="subcellular location">
    <subcellularLocation>
        <location evidence="1">Cell inner membrane</location>
        <topology evidence="1">Lipid-anchor</topology>
    </subcellularLocation>
</comment>
<keyword evidence="8" id="KW-1185">Reference proteome</keyword>
<dbReference type="Gene3D" id="2.40.30.170">
    <property type="match status" value="1"/>
</dbReference>
<dbReference type="InterPro" id="IPR058625">
    <property type="entry name" value="MdtA-like_BSH"/>
</dbReference>
<proteinExistence type="inferred from homology"/>
<protein>
    <submittedName>
        <fullName evidence="7">Efflux RND transporter periplasmic adaptor subunit</fullName>
    </submittedName>
</protein>
<organism evidence="7 8">
    <name type="scientific">Yersinia canariae</name>
    <dbReference type="NCBI Taxonomy" id="2607663"/>
    <lineage>
        <taxon>Bacteria</taxon>
        <taxon>Pseudomonadati</taxon>
        <taxon>Pseudomonadota</taxon>
        <taxon>Gammaproteobacteria</taxon>
        <taxon>Enterobacterales</taxon>
        <taxon>Yersiniaceae</taxon>
        <taxon>Yersinia</taxon>
    </lineage>
</organism>
<sequence length="375" mass="40318">MTYTFIRKSLVVMAVIFLSACDVDDESSINTEVIPSVTVVNATEAVLDVNQELPGRVHAVRTAQVQARVAGIVKKRLFTEGAEVKEGDVLFLIDPAPFEADLERANAEVKRTEAMAADAKSTLDRYRPLANIQAISQQDLVTTQTAYKTALANVAVARANAKKSLLDVEYATVRAPISGRIGRSLVTEGALVGQDGATALATIQQIDRVFVDLTQSVADVIALREGMEGHSLTSSNSHITARVDGSKKTINGKLLFTDISVEPTSGQLTLRGEFENPEFLLLPGMYVRVTVSKGEMSDAILLPQRAVQFDSSGVSSLLIVNNDNLVEKRTVHTGQMYGPSWHIVDGVTTGERIIVGGPQVIAGQKVTTLDSLSNK</sequence>
<feature type="domain" description="Multidrug resistance protein MdtA-like C-terminal permuted SH3" evidence="6">
    <location>
        <begin position="298"/>
        <end position="359"/>
    </location>
</feature>
<comment type="similarity">
    <text evidence="2">Belongs to the membrane fusion protein (MFP) (TC 8.A.1) family.</text>
</comment>
<dbReference type="PANTHER" id="PTHR30158">
    <property type="entry name" value="ACRA/E-RELATED COMPONENT OF DRUG EFFLUX TRANSPORTER"/>
    <property type="match status" value="1"/>
</dbReference>
<dbReference type="Gene3D" id="1.10.287.470">
    <property type="entry name" value="Helix hairpin bin"/>
    <property type="match status" value="1"/>
</dbReference>
<feature type="domain" description="Multidrug resistance protein MdtA-like alpha-helical hairpin" evidence="3">
    <location>
        <begin position="102"/>
        <end position="170"/>
    </location>
</feature>
<evidence type="ECO:0000259" key="5">
    <source>
        <dbReference type="Pfam" id="PF25944"/>
    </source>
</evidence>
<dbReference type="Pfam" id="PF25967">
    <property type="entry name" value="RND-MFP_C"/>
    <property type="match status" value="1"/>
</dbReference>
<dbReference type="GO" id="GO:0022857">
    <property type="term" value="F:transmembrane transporter activity"/>
    <property type="evidence" value="ECO:0007669"/>
    <property type="project" value="InterPro"/>
</dbReference>
<gene>
    <name evidence="7" type="ORF">F0T03_12155</name>
</gene>
<dbReference type="InterPro" id="IPR058627">
    <property type="entry name" value="MdtA-like_C"/>
</dbReference>
<dbReference type="SUPFAM" id="SSF111369">
    <property type="entry name" value="HlyD-like secretion proteins"/>
    <property type="match status" value="1"/>
</dbReference>
<evidence type="ECO:0000313" key="8">
    <source>
        <dbReference type="Proteomes" id="UP000464402"/>
    </source>
</evidence>
<dbReference type="Pfam" id="PF25876">
    <property type="entry name" value="HH_MFP_RND"/>
    <property type="match status" value="1"/>
</dbReference>